<dbReference type="InterPro" id="IPR023996">
    <property type="entry name" value="TonB-dep_OMP_SusC/RagA"/>
</dbReference>
<protein>
    <submittedName>
        <fullName evidence="9">TonB-dependent receptor SusC</fullName>
    </submittedName>
</protein>
<dbReference type="Pfam" id="PF13715">
    <property type="entry name" value="CarbopepD_reg_2"/>
    <property type="match status" value="1"/>
</dbReference>
<keyword evidence="9" id="KW-0675">Receptor</keyword>
<keyword evidence="3" id="KW-0812">Transmembrane</keyword>
<accession>A0A644W0N3</accession>
<proteinExistence type="predicted"/>
<evidence type="ECO:0000259" key="8">
    <source>
        <dbReference type="Pfam" id="PF07715"/>
    </source>
</evidence>
<dbReference type="InterPro" id="IPR008969">
    <property type="entry name" value="CarboxyPept-like_regulatory"/>
</dbReference>
<dbReference type="InterPro" id="IPR012910">
    <property type="entry name" value="Plug_dom"/>
</dbReference>
<evidence type="ECO:0000256" key="1">
    <source>
        <dbReference type="ARBA" id="ARBA00004571"/>
    </source>
</evidence>
<keyword evidence="6" id="KW-0998">Cell outer membrane</keyword>
<dbReference type="FunFam" id="2.60.40.1120:FF:000003">
    <property type="entry name" value="Outer membrane protein Omp121"/>
    <property type="match status" value="1"/>
</dbReference>
<keyword evidence="2" id="KW-0813">Transport</keyword>
<dbReference type="PROSITE" id="PS52016">
    <property type="entry name" value="TONB_DEPENDENT_REC_3"/>
    <property type="match status" value="1"/>
</dbReference>
<gene>
    <name evidence="9" type="primary">susC_67</name>
    <name evidence="9" type="ORF">SDC9_42298</name>
</gene>
<dbReference type="Gene3D" id="2.170.130.10">
    <property type="entry name" value="TonB-dependent receptor, plug domain"/>
    <property type="match status" value="1"/>
</dbReference>
<dbReference type="SUPFAM" id="SSF49464">
    <property type="entry name" value="Carboxypeptidase regulatory domain-like"/>
    <property type="match status" value="1"/>
</dbReference>
<evidence type="ECO:0000256" key="6">
    <source>
        <dbReference type="ARBA" id="ARBA00023237"/>
    </source>
</evidence>
<dbReference type="InterPro" id="IPR000531">
    <property type="entry name" value="Beta-barrel_TonB"/>
</dbReference>
<sequence>MKHRSWSGHRPFFNNVIILFFMLTALSGAVYANNPFVVSGVVSDESGQPLPGVNIKHKNGTAGVITDINGEYKIELPSDAETLVFSYIGYITKEISVNKQKRLDVILAEDVKNIDEVVVIGYGKSSRKEITGSIATLKSDNFNQGSFSNAAGLLQGKIAGLSVVNSSGADPQGGYEIILRGTNTLTSGQGPLIIIDGVAGADLKNINFQEVESIDVLKDGSAAAIYGTRGTNGVIIVTTKQARKGKTMVEYQGVATVQVAPRMVENLNADEFRHAINTYAPNKINSIYDGNTDWFGEVTRNMPFSHKHNLAISGGNEEFSHRTIINLEQNQGLLKNNNLSKLLARTNIQQKALKGILTLNYNSFYSMRKSNPANYDIFYQAFIHNPTEPVYDPDNALSGGYKRVDGISYYNPVAMLNEEKRDSETDDFGGNVRATLNIPFVTGLKWDNFVSYEKSRWETNRYRTRYYPSAIGSNGIASIENGSSNNLQYESTVNYLNTWDGHTLQALAGYSYQEENMHYSGMSNKGFDTDLYGVNNIGAGSALASGTASMYSFREKSKLISFFGRVMYNLNEKYLLSASLRREGSSRFGENNKWGWFPAVSLGWRMNEESFIQNLNWINDLKIRLGYGATGNQEFANYKSLIMMGRAGRFYYNGEWINTYQPVSNPNPNLRWEKKHEINAGVDFSILDNRLGGTIDYYLRRSTDLLYNYQVSVPPYLYTEMFTNVGTIRNSGIEITLNAMPVKQHDFQWNTYLTFSSNKNILEKFTNEEFTNGTYKTGWLSGDIAVYSQRMEEGKSLGTFYGPVWLGVDDFGNDKFKNQMPDGKVPESKWEVIGNAYPDFILGWSNTFTWKNWDCSFALRASIGGEVLNSYRLYYENFSTLGLKNILRSQLDTPEFTGNQLYSSKYVEDASYLKMDNLSVGYNLKNVSTYISNMRIYAAAQDLFCITGYKGVNPEVSLSGLQPGIEYMSYYPVTTGVTIGVNITF</sequence>
<keyword evidence="5" id="KW-0472">Membrane</keyword>
<dbReference type="Pfam" id="PF00593">
    <property type="entry name" value="TonB_dep_Rec_b-barrel"/>
    <property type="match status" value="1"/>
</dbReference>
<dbReference type="InterPro" id="IPR037066">
    <property type="entry name" value="Plug_dom_sf"/>
</dbReference>
<comment type="caution">
    <text evidence="9">The sequence shown here is derived from an EMBL/GenBank/DDBJ whole genome shotgun (WGS) entry which is preliminary data.</text>
</comment>
<dbReference type="Gene3D" id="2.40.170.20">
    <property type="entry name" value="TonB-dependent receptor, beta-barrel domain"/>
    <property type="match status" value="1"/>
</dbReference>
<evidence type="ECO:0000256" key="3">
    <source>
        <dbReference type="ARBA" id="ARBA00022692"/>
    </source>
</evidence>
<feature type="domain" description="TonB-dependent receptor-like beta-barrel" evidence="7">
    <location>
        <begin position="385"/>
        <end position="933"/>
    </location>
</feature>
<evidence type="ECO:0000259" key="7">
    <source>
        <dbReference type="Pfam" id="PF00593"/>
    </source>
</evidence>
<dbReference type="InterPro" id="IPR039426">
    <property type="entry name" value="TonB-dep_rcpt-like"/>
</dbReference>
<reference evidence="9" key="1">
    <citation type="submission" date="2019-08" db="EMBL/GenBank/DDBJ databases">
        <authorList>
            <person name="Kucharzyk K."/>
            <person name="Murdoch R.W."/>
            <person name="Higgins S."/>
            <person name="Loffler F."/>
        </authorList>
    </citation>
    <scope>NUCLEOTIDE SEQUENCE</scope>
</reference>
<comment type="subcellular location">
    <subcellularLocation>
        <location evidence="1">Cell outer membrane</location>
        <topology evidence="1">Multi-pass membrane protein</topology>
    </subcellularLocation>
</comment>
<organism evidence="9">
    <name type="scientific">bioreactor metagenome</name>
    <dbReference type="NCBI Taxonomy" id="1076179"/>
    <lineage>
        <taxon>unclassified sequences</taxon>
        <taxon>metagenomes</taxon>
        <taxon>ecological metagenomes</taxon>
    </lineage>
</organism>
<feature type="domain" description="TonB-dependent receptor plug" evidence="8">
    <location>
        <begin position="127"/>
        <end position="234"/>
    </location>
</feature>
<dbReference type="InterPro" id="IPR036942">
    <property type="entry name" value="Beta-barrel_TonB_sf"/>
</dbReference>
<dbReference type="AlphaFoldDB" id="A0A644W0N3"/>
<evidence type="ECO:0000256" key="2">
    <source>
        <dbReference type="ARBA" id="ARBA00022448"/>
    </source>
</evidence>
<dbReference type="Gene3D" id="2.60.40.1120">
    <property type="entry name" value="Carboxypeptidase-like, regulatory domain"/>
    <property type="match status" value="1"/>
</dbReference>
<dbReference type="NCBIfam" id="TIGR04056">
    <property type="entry name" value="OMP_RagA_SusC"/>
    <property type="match status" value="1"/>
</dbReference>
<dbReference type="GO" id="GO:0009279">
    <property type="term" value="C:cell outer membrane"/>
    <property type="evidence" value="ECO:0007669"/>
    <property type="project" value="UniProtKB-SubCell"/>
</dbReference>
<dbReference type="NCBIfam" id="TIGR04057">
    <property type="entry name" value="SusC_RagA_signa"/>
    <property type="match status" value="1"/>
</dbReference>
<evidence type="ECO:0000313" key="9">
    <source>
        <dbReference type="EMBL" id="MPL96123.1"/>
    </source>
</evidence>
<evidence type="ECO:0000256" key="5">
    <source>
        <dbReference type="ARBA" id="ARBA00023136"/>
    </source>
</evidence>
<name>A0A644W0N3_9ZZZZ</name>
<dbReference type="EMBL" id="VSSQ01000496">
    <property type="protein sequence ID" value="MPL96123.1"/>
    <property type="molecule type" value="Genomic_DNA"/>
</dbReference>
<dbReference type="InterPro" id="IPR023997">
    <property type="entry name" value="TonB-dep_OMP_SusC/RagA_CS"/>
</dbReference>
<evidence type="ECO:0000256" key="4">
    <source>
        <dbReference type="ARBA" id="ARBA00023077"/>
    </source>
</evidence>
<dbReference type="Pfam" id="PF07715">
    <property type="entry name" value="Plug"/>
    <property type="match status" value="1"/>
</dbReference>
<keyword evidence="4" id="KW-0798">TonB box</keyword>
<dbReference type="SUPFAM" id="SSF56935">
    <property type="entry name" value="Porins"/>
    <property type="match status" value="1"/>
</dbReference>